<name>A0A5C5VPU9_9BACT</name>
<dbReference type="InterPro" id="IPR011010">
    <property type="entry name" value="DNA_brk_join_enz"/>
</dbReference>
<dbReference type="InterPro" id="IPR013762">
    <property type="entry name" value="Integrase-like_cat_sf"/>
</dbReference>
<evidence type="ECO:0000256" key="1">
    <source>
        <dbReference type="ARBA" id="ARBA00008857"/>
    </source>
</evidence>
<dbReference type="Proteomes" id="UP000318995">
    <property type="component" value="Unassembled WGS sequence"/>
</dbReference>
<protein>
    <submittedName>
        <fullName evidence="6">Site-specific tyrosine recombinase XerD</fullName>
    </submittedName>
</protein>
<proteinExistence type="inferred from homology"/>
<evidence type="ECO:0000256" key="3">
    <source>
        <dbReference type="ARBA" id="ARBA00023172"/>
    </source>
</evidence>
<reference evidence="6 7" key="1">
    <citation type="submission" date="2019-02" db="EMBL/GenBank/DDBJ databases">
        <title>Deep-cultivation of Planctomycetes and their phenomic and genomic characterization uncovers novel biology.</title>
        <authorList>
            <person name="Wiegand S."/>
            <person name="Jogler M."/>
            <person name="Boedeker C."/>
            <person name="Pinto D."/>
            <person name="Vollmers J."/>
            <person name="Rivas-Marin E."/>
            <person name="Kohn T."/>
            <person name="Peeters S.H."/>
            <person name="Heuer A."/>
            <person name="Rast P."/>
            <person name="Oberbeckmann S."/>
            <person name="Bunk B."/>
            <person name="Jeske O."/>
            <person name="Meyerdierks A."/>
            <person name="Storesund J.E."/>
            <person name="Kallscheuer N."/>
            <person name="Luecker S."/>
            <person name="Lage O.M."/>
            <person name="Pohl T."/>
            <person name="Merkel B.J."/>
            <person name="Hornburger P."/>
            <person name="Mueller R.-W."/>
            <person name="Bruemmer F."/>
            <person name="Labrenz M."/>
            <person name="Spormann A.M."/>
            <person name="Op Den Camp H."/>
            <person name="Overmann J."/>
            <person name="Amann R."/>
            <person name="Jetten M.S.M."/>
            <person name="Mascher T."/>
            <person name="Medema M.H."/>
            <person name="Devos D.P."/>
            <person name="Kaster A.-K."/>
            <person name="Ovreas L."/>
            <person name="Rohde M."/>
            <person name="Galperin M.Y."/>
            <person name="Jogler C."/>
        </authorList>
    </citation>
    <scope>NUCLEOTIDE SEQUENCE [LARGE SCALE GENOMIC DNA]</scope>
    <source>
        <strain evidence="6 7">Pla111</strain>
    </source>
</reference>
<comment type="caution">
    <text evidence="6">The sequence shown here is derived from an EMBL/GenBank/DDBJ whole genome shotgun (WGS) entry which is preliminary data.</text>
</comment>
<comment type="similarity">
    <text evidence="1">Belongs to the 'phage' integrase family.</text>
</comment>
<dbReference type="RefSeq" id="WP_146575591.1">
    <property type="nucleotide sequence ID" value="NZ_SJPH01000013.1"/>
</dbReference>
<dbReference type="InterPro" id="IPR002104">
    <property type="entry name" value="Integrase_catalytic"/>
</dbReference>
<dbReference type="PROSITE" id="PS51898">
    <property type="entry name" value="TYR_RECOMBINASE"/>
    <property type="match status" value="1"/>
</dbReference>
<feature type="region of interest" description="Disordered" evidence="4">
    <location>
        <begin position="306"/>
        <end position="327"/>
    </location>
</feature>
<evidence type="ECO:0000256" key="4">
    <source>
        <dbReference type="SAM" id="MobiDB-lite"/>
    </source>
</evidence>
<accession>A0A5C5VPU9</accession>
<dbReference type="GO" id="GO:0003677">
    <property type="term" value="F:DNA binding"/>
    <property type="evidence" value="ECO:0007669"/>
    <property type="project" value="UniProtKB-KW"/>
</dbReference>
<evidence type="ECO:0000259" key="5">
    <source>
        <dbReference type="PROSITE" id="PS51898"/>
    </source>
</evidence>
<sequence>MATPKPPRVPAYRLHKPSNRAYVRINGRFFYLGKYGSQESHDAYAAAVHDYLAGRPIAPSRRLPDPLPEASKLTVRQLADRYIKHAEGYYLKNGVPTSEPGLVANALGRVTKFFADLPAEQFGPLCLEQVRDAMVEDRLKRTTINGFMGRIRRAFKWAASRELIPASTHLALSLVDGLKAGRSGAVDSEPVTPVAKQVVDAALAEMPEVVADMVRFQRYSGCRPGEVCAIRPCDIDRSGDVWRYLPPGHKTIHLGRRRVILIGPRAQGVLLRYLARGPEEYCFQPVDSELKRRALANAIRRTPAGYGNTIGSNRKDNPQRQAGKRYTKNSYAQAIRRACLRAEVEHWTPNQLRHTFATEVRRDHGLEVAQILLGHANAKVTEIYANRDEVHGANVARLIG</sequence>
<organism evidence="6 7">
    <name type="scientific">Botrimarina hoheduenensis</name>
    <dbReference type="NCBI Taxonomy" id="2528000"/>
    <lineage>
        <taxon>Bacteria</taxon>
        <taxon>Pseudomonadati</taxon>
        <taxon>Planctomycetota</taxon>
        <taxon>Planctomycetia</taxon>
        <taxon>Pirellulales</taxon>
        <taxon>Lacipirellulaceae</taxon>
        <taxon>Botrimarina</taxon>
    </lineage>
</organism>
<dbReference type="EMBL" id="SJPH01000013">
    <property type="protein sequence ID" value="TWT40140.1"/>
    <property type="molecule type" value="Genomic_DNA"/>
</dbReference>
<dbReference type="GO" id="GO:0006310">
    <property type="term" value="P:DNA recombination"/>
    <property type="evidence" value="ECO:0007669"/>
    <property type="project" value="UniProtKB-KW"/>
</dbReference>
<dbReference type="CDD" id="cd00397">
    <property type="entry name" value="DNA_BRE_C"/>
    <property type="match status" value="1"/>
</dbReference>
<dbReference type="PANTHER" id="PTHR30349:SF64">
    <property type="entry name" value="PROPHAGE INTEGRASE INTD-RELATED"/>
    <property type="match status" value="1"/>
</dbReference>
<dbReference type="Pfam" id="PF00589">
    <property type="entry name" value="Phage_integrase"/>
    <property type="match status" value="1"/>
</dbReference>
<keyword evidence="3" id="KW-0233">DNA recombination</keyword>
<dbReference type="Gene3D" id="1.10.443.10">
    <property type="entry name" value="Intergrase catalytic core"/>
    <property type="match status" value="1"/>
</dbReference>
<keyword evidence="7" id="KW-1185">Reference proteome</keyword>
<evidence type="ECO:0000313" key="6">
    <source>
        <dbReference type="EMBL" id="TWT40140.1"/>
    </source>
</evidence>
<dbReference type="GO" id="GO:0015074">
    <property type="term" value="P:DNA integration"/>
    <property type="evidence" value="ECO:0007669"/>
    <property type="project" value="InterPro"/>
</dbReference>
<keyword evidence="2" id="KW-0238">DNA-binding</keyword>
<evidence type="ECO:0000313" key="7">
    <source>
        <dbReference type="Proteomes" id="UP000318995"/>
    </source>
</evidence>
<dbReference type="InterPro" id="IPR010998">
    <property type="entry name" value="Integrase_recombinase_N"/>
</dbReference>
<dbReference type="SUPFAM" id="SSF56349">
    <property type="entry name" value="DNA breaking-rejoining enzymes"/>
    <property type="match status" value="1"/>
</dbReference>
<dbReference type="InterPro" id="IPR050090">
    <property type="entry name" value="Tyrosine_recombinase_XerCD"/>
</dbReference>
<evidence type="ECO:0000256" key="2">
    <source>
        <dbReference type="ARBA" id="ARBA00023125"/>
    </source>
</evidence>
<gene>
    <name evidence="6" type="ORF">Pla111_34030</name>
</gene>
<feature type="domain" description="Tyr recombinase" evidence="5">
    <location>
        <begin position="189"/>
        <end position="397"/>
    </location>
</feature>
<dbReference type="OrthoDB" id="254233at2"/>
<dbReference type="PANTHER" id="PTHR30349">
    <property type="entry name" value="PHAGE INTEGRASE-RELATED"/>
    <property type="match status" value="1"/>
</dbReference>
<dbReference type="Gene3D" id="1.10.150.130">
    <property type="match status" value="1"/>
</dbReference>
<dbReference type="AlphaFoldDB" id="A0A5C5VPU9"/>